<evidence type="ECO:0000313" key="5">
    <source>
        <dbReference type="Proteomes" id="UP000483820"/>
    </source>
</evidence>
<reference evidence="4" key="2">
    <citation type="submission" date="2017-08" db="EMBL/GenBank/DDBJ databases">
        <authorList>
            <person name="Fierst J.L."/>
        </authorList>
    </citation>
    <scope>NUCLEOTIDE SEQUENCE [LARGE SCALE GENOMIC DNA]</scope>
    <source>
        <strain evidence="4">PX439</strain>
    </source>
</reference>
<evidence type="ECO:0000313" key="3">
    <source>
        <dbReference type="EMBL" id="OZF86290.1"/>
    </source>
</evidence>
<organism evidence="3 4">
    <name type="scientific">Caenorhabditis remanei</name>
    <name type="common">Caenorhabditis vulgaris</name>
    <dbReference type="NCBI Taxonomy" id="31234"/>
    <lineage>
        <taxon>Eukaryota</taxon>
        <taxon>Metazoa</taxon>
        <taxon>Ecdysozoa</taxon>
        <taxon>Nematoda</taxon>
        <taxon>Chromadorea</taxon>
        <taxon>Rhabditida</taxon>
        <taxon>Rhabditina</taxon>
        <taxon>Rhabditomorpha</taxon>
        <taxon>Rhabditoidea</taxon>
        <taxon>Rhabditidae</taxon>
        <taxon>Peloderinae</taxon>
        <taxon>Caenorhabditis</taxon>
    </lineage>
</organism>
<feature type="transmembrane region" description="Helical" evidence="1">
    <location>
        <begin position="52"/>
        <end position="72"/>
    </location>
</feature>
<accession>A0A260ZKN9</accession>
<evidence type="ECO:0000256" key="1">
    <source>
        <dbReference type="SAM" id="Phobius"/>
    </source>
</evidence>
<feature type="transmembrane region" description="Helical" evidence="1">
    <location>
        <begin position="84"/>
        <end position="106"/>
    </location>
</feature>
<dbReference type="Pfam" id="PF17343">
    <property type="entry name" value="DUF5373"/>
    <property type="match status" value="1"/>
</dbReference>
<dbReference type="Proteomes" id="UP000216624">
    <property type="component" value="Unassembled WGS sequence"/>
</dbReference>
<dbReference type="EMBL" id="NMWX01000102">
    <property type="protein sequence ID" value="OZF86290.1"/>
    <property type="molecule type" value="Genomic_DNA"/>
</dbReference>
<evidence type="ECO:0000313" key="4">
    <source>
        <dbReference type="Proteomes" id="UP000216624"/>
    </source>
</evidence>
<reference evidence="2 5" key="3">
    <citation type="submission" date="2019-12" db="EMBL/GenBank/DDBJ databases">
        <title>Chromosome-level assembly of the Caenorhabditis remanei genome.</title>
        <authorList>
            <person name="Teterina A.A."/>
            <person name="Willis J.H."/>
            <person name="Phillips P.C."/>
        </authorList>
    </citation>
    <scope>NUCLEOTIDE SEQUENCE [LARGE SCALE GENOMIC DNA]</scope>
    <source>
        <strain evidence="2 5">PX506</strain>
        <tissue evidence="2">Whole organism</tissue>
    </source>
</reference>
<keyword evidence="1" id="KW-0472">Membrane</keyword>
<dbReference type="Proteomes" id="UP000483820">
    <property type="component" value="Chromosome III"/>
</dbReference>
<sequence length="182" mass="20575">MPKFYDPNQPEQYLKAPTLFGLFPIKKVVTVMQIIWLSLQIAFLSFVDLAPLLILANIVSIVFCAFVIAVFIVENKILMRAHYWSALVFIIVVIGVLLFGTTSILLNVSAGNFELKSLWYLIGGLLFFCALVIYVSLCRKLIRALDQQPDNLPDLDTTQGLFHFNRDACDGSERVNLIYPEV</sequence>
<proteinExistence type="predicted"/>
<feature type="transmembrane region" description="Helical" evidence="1">
    <location>
        <begin position="28"/>
        <end position="46"/>
    </location>
</feature>
<name>A0A260ZKN9_CAERE</name>
<dbReference type="InterPro" id="IPR035321">
    <property type="entry name" value="DUF5373"/>
</dbReference>
<reference evidence="3" key="1">
    <citation type="submission" date="2017-08" db="EMBL/GenBank/DDBJ databases">
        <authorList>
            <person name="de Groot N.N."/>
        </authorList>
    </citation>
    <scope>NUCLEOTIDE SEQUENCE [LARGE SCALE GENOMIC DNA]</scope>
    <source>
        <strain evidence="3">PX439</strain>
    </source>
</reference>
<dbReference type="AlphaFoldDB" id="A0A260ZKN9"/>
<gene>
    <name evidence="3" type="ORF">FL82_15062</name>
    <name evidence="2" type="ORF">GCK72_009464</name>
</gene>
<keyword evidence="1" id="KW-1133">Transmembrane helix</keyword>
<evidence type="ECO:0008006" key="6">
    <source>
        <dbReference type="Google" id="ProtNLM"/>
    </source>
</evidence>
<feature type="transmembrane region" description="Helical" evidence="1">
    <location>
        <begin position="118"/>
        <end position="137"/>
    </location>
</feature>
<keyword evidence="1" id="KW-0812">Transmembrane</keyword>
<keyword evidence="4" id="KW-1185">Reference proteome</keyword>
<comment type="caution">
    <text evidence="3">The sequence shown here is derived from an EMBL/GenBank/DDBJ whole genome shotgun (WGS) entry which is preliminary data.</text>
</comment>
<protein>
    <recommendedName>
        <fullName evidence="6">MARVEL domain-containing protein</fullName>
    </recommendedName>
</protein>
<feature type="non-terminal residue" evidence="3">
    <location>
        <position position="1"/>
    </location>
</feature>
<evidence type="ECO:0000313" key="2">
    <source>
        <dbReference type="EMBL" id="KAF1761210.1"/>
    </source>
</evidence>
<dbReference type="EMBL" id="WUAV01000003">
    <property type="protein sequence ID" value="KAF1761210.1"/>
    <property type="molecule type" value="Genomic_DNA"/>
</dbReference>